<feature type="compositionally biased region" description="Polar residues" evidence="1">
    <location>
        <begin position="793"/>
        <end position="805"/>
    </location>
</feature>
<accession>A0A081KD43</accession>
<feature type="compositionally biased region" description="Polar residues" evidence="1">
    <location>
        <begin position="33"/>
        <end position="51"/>
    </location>
</feature>
<dbReference type="EMBL" id="JOJP01000001">
    <property type="protein sequence ID" value="KEI72069.1"/>
    <property type="molecule type" value="Genomic_DNA"/>
</dbReference>
<sequence>MANSTGFIKLNPADFPPLVSQDIPPGVNPFSAKDTSSWGKKVNPSESSSYLTRPEINHTQNRSYAAVFQDMPVKIKEGKSVIIQEKDWFSKKPKSPQDIIPTADIELPPTDIDYEKQVDKGVEILNRELQKNTDPISRFLKVERMCHHLRETQKFYRSDRLLIDGNPVGNHRDNKNYNYFRDKMTRLYETTIIPFLQRMKLEMSIGHEWQYHYPINDALRFLPLHRQSRNENSKICSLAREVARTYIERQVDFLKFRSELPCKDEADDNEFRDALMKAETVLAKNAPAVLYGLINPDEVEQRKQQIAGLKVDFYRADDIAREYKTESEQAILYRNLEKLALLIEKMAPTRSKHHMERIFAERFLSQIREAKEEIMKPYSSLAQVFNQTTALFEMLLRVNSQYNKQIKKYPLIKKDFFGLASGVAKKMMLSNYFKDPFPSKKQLMDSVNVLLTNRLLDPSCQELWDIHNEGKYGEAAGALPETALLPIDKPHILDISEKIERAGYWLEESRRTDISARQAAELLRPILAIEEQIREMKGGGPLCSDRFANAKSKIYMHFFQPVFDLIKVLAERQQGGFLSIYTHIIEKMAPHKNRILLASPHTDFLQNDKLRSQWQLTACKAWGCSLSRLNHRNVMEMGISIIDNDLEDLLDLQNAAPDVPCDKTRELLEQALITVFKITNSRSVSGWCSPEKLEKLSSWALQLFDKERLKTEREIGAAPYLIKQIEIWQKTFDGSRDRLKQTPSPTQESAKKCHQKQITKLRLEQQESNEHSSEQTSILPDGDIAKTCHDADLTNSSKSPTTPQAAAQLMQHFGNTQQHQLNGMLPLTDVNQRHNTVEPLVPLEKPTELSSPSAQTNPPTMTQSGVFHSTMFTSPPPRINAPLYREQFHFTSPYTGFTPPIPSYSSIAPGHTARYPSPIPSNPLIRAEQMSFQAQGVLPHSYQYQTQTDYQKMSSAFYQFEPEVRHSPPVTTRPPLNYHGMLNGNQFLAPPLKTNPPPPQRSQFFPPHPSFFARPVPHNQLQAALIPVQGYRFPAMYGAQTIEQQQMNFQAQQPLRHTNLQKVKYSVEASRSLDINSRYTPGIPFPLRPPQDLYTSPQGRHYLAHLPNSQQLIPLSIPTQLQSADPAILQVGSTLQSAHQQAATQHINDSSYAIATTQQPQLPNQGFFQHRVSFSQVQLVTEQFKDSFLGRNEQISQFTQSMQTVTHEMGNYFQSSNPLMPNQCISQVITIPSINTLYESLAPYCKDKEMESKLQKFIKLAFDNREKGEVSEIFDDLTSYQIRYGYFIYASNLINMRNWLFQMRETLGLPVNHDFQAIKVED</sequence>
<evidence type="ECO:0000313" key="3">
    <source>
        <dbReference type="Proteomes" id="UP000027997"/>
    </source>
</evidence>
<proteinExistence type="predicted"/>
<name>A0A081KD43_9GAMM</name>
<dbReference type="Proteomes" id="UP000027997">
    <property type="component" value="Unassembled WGS sequence"/>
</dbReference>
<protein>
    <submittedName>
        <fullName evidence="2">Uncharacterized protein</fullName>
    </submittedName>
</protein>
<organism evidence="2 3">
    <name type="scientific">Endozoicomonas elysicola</name>
    <dbReference type="NCBI Taxonomy" id="305900"/>
    <lineage>
        <taxon>Bacteria</taxon>
        <taxon>Pseudomonadati</taxon>
        <taxon>Pseudomonadota</taxon>
        <taxon>Gammaproteobacteria</taxon>
        <taxon>Oceanospirillales</taxon>
        <taxon>Endozoicomonadaceae</taxon>
        <taxon>Endozoicomonas</taxon>
    </lineage>
</organism>
<reference evidence="2 3" key="1">
    <citation type="submission" date="2014-06" db="EMBL/GenBank/DDBJ databases">
        <title>Whole Genome Sequences of Three Symbiotic Endozoicomonas Bacteria.</title>
        <authorList>
            <person name="Neave M.J."/>
            <person name="Apprill A."/>
            <person name="Voolstra C.R."/>
        </authorList>
    </citation>
    <scope>NUCLEOTIDE SEQUENCE [LARGE SCALE GENOMIC DNA]</scope>
    <source>
        <strain evidence="2 3">DSM 22380</strain>
    </source>
</reference>
<feature type="region of interest" description="Disordered" evidence="1">
    <location>
        <begin position="763"/>
        <end position="805"/>
    </location>
</feature>
<dbReference type="RefSeq" id="WP_020584364.1">
    <property type="nucleotide sequence ID" value="NZ_JOJP01000001.1"/>
</dbReference>
<feature type="compositionally biased region" description="Basic and acidic residues" evidence="1">
    <location>
        <begin position="783"/>
        <end position="792"/>
    </location>
</feature>
<evidence type="ECO:0000256" key="1">
    <source>
        <dbReference type="SAM" id="MobiDB-lite"/>
    </source>
</evidence>
<keyword evidence="3" id="KW-1185">Reference proteome</keyword>
<gene>
    <name evidence="2" type="ORF">GV64_16240</name>
</gene>
<feature type="region of interest" description="Disordered" evidence="1">
    <location>
        <begin position="30"/>
        <end position="51"/>
    </location>
</feature>
<comment type="caution">
    <text evidence="2">The sequence shown here is derived from an EMBL/GenBank/DDBJ whole genome shotgun (WGS) entry which is preliminary data.</text>
</comment>
<evidence type="ECO:0000313" key="2">
    <source>
        <dbReference type="EMBL" id="KEI72069.1"/>
    </source>
</evidence>
<feature type="compositionally biased region" description="Basic and acidic residues" evidence="1">
    <location>
        <begin position="763"/>
        <end position="773"/>
    </location>
</feature>